<evidence type="ECO:0000313" key="2">
    <source>
        <dbReference type="Proteomes" id="UP000756921"/>
    </source>
</evidence>
<name>A0A9P6GGR0_9PLEO</name>
<evidence type="ECO:0000313" key="1">
    <source>
        <dbReference type="EMBL" id="KAF9733864.1"/>
    </source>
</evidence>
<sequence length="76" mass="8797">MKETKDGDFEYISYRTFKGVDAERLLSWKGGNGRVSIGIIEMTPQRSDLDTEDQVLPARHSVVVDRMWVKLKLVQR</sequence>
<accession>A0A9P6GGR0</accession>
<dbReference type="EMBL" id="WJXW01000008">
    <property type="protein sequence ID" value="KAF9733864.1"/>
    <property type="molecule type" value="Genomic_DNA"/>
</dbReference>
<dbReference type="OrthoDB" id="3889179at2759"/>
<proteinExistence type="predicted"/>
<protein>
    <submittedName>
        <fullName evidence="1">Uncharacterized protein</fullName>
    </submittedName>
</protein>
<keyword evidence="2" id="KW-1185">Reference proteome</keyword>
<dbReference type="AlphaFoldDB" id="A0A9P6GGR0"/>
<comment type="caution">
    <text evidence="1">The sequence shown here is derived from an EMBL/GenBank/DDBJ whole genome shotgun (WGS) entry which is preliminary data.</text>
</comment>
<gene>
    <name evidence="1" type="ORF">PMIN01_08207</name>
</gene>
<dbReference type="Proteomes" id="UP000756921">
    <property type="component" value="Unassembled WGS sequence"/>
</dbReference>
<reference evidence="1" key="1">
    <citation type="journal article" date="2020" name="Mol. Plant Microbe Interact.">
        <title>Genome Sequence of the Biocontrol Agent Coniothyrium minitans strain Conio (IMI 134523).</title>
        <authorList>
            <person name="Patel D."/>
            <person name="Shittu T.A."/>
            <person name="Baroncelli R."/>
            <person name="Muthumeenakshi S."/>
            <person name="Osborne T.H."/>
            <person name="Janganan T.K."/>
            <person name="Sreenivasaprasad S."/>
        </authorList>
    </citation>
    <scope>NUCLEOTIDE SEQUENCE</scope>
    <source>
        <strain evidence="1">Conio</strain>
    </source>
</reference>
<organism evidence="1 2">
    <name type="scientific">Paraphaeosphaeria minitans</name>
    <dbReference type="NCBI Taxonomy" id="565426"/>
    <lineage>
        <taxon>Eukaryota</taxon>
        <taxon>Fungi</taxon>
        <taxon>Dikarya</taxon>
        <taxon>Ascomycota</taxon>
        <taxon>Pezizomycotina</taxon>
        <taxon>Dothideomycetes</taxon>
        <taxon>Pleosporomycetidae</taxon>
        <taxon>Pleosporales</taxon>
        <taxon>Massarineae</taxon>
        <taxon>Didymosphaeriaceae</taxon>
        <taxon>Paraphaeosphaeria</taxon>
    </lineage>
</organism>